<keyword evidence="2" id="KW-1003">Cell membrane</keyword>
<evidence type="ECO:0000256" key="4">
    <source>
        <dbReference type="ARBA" id="ARBA00022729"/>
    </source>
</evidence>
<dbReference type="SUPFAM" id="SSF56112">
    <property type="entry name" value="Protein kinase-like (PK-like)"/>
    <property type="match status" value="1"/>
</dbReference>
<dbReference type="InterPro" id="IPR050528">
    <property type="entry name" value="L-type_Lectin-RKs"/>
</dbReference>
<evidence type="ECO:0000256" key="7">
    <source>
        <dbReference type="ARBA" id="ARBA00022989"/>
    </source>
</evidence>
<dbReference type="AlphaFoldDB" id="A0A9D4Z614"/>
<keyword evidence="6" id="KW-0067">ATP-binding</keyword>
<evidence type="ECO:0000256" key="6">
    <source>
        <dbReference type="ARBA" id="ARBA00022840"/>
    </source>
</evidence>
<protein>
    <recommendedName>
        <fullName evidence="13">Protein kinase domain-containing protein</fullName>
    </recommendedName>
</protein>
<evidence type="ECO:0000256" key="9">
    <source>
        <dbReference type="ARBA" id="ARBA00023170"/>
    </source>
</evidence>
<evidence type="ECO:0000256" key="11">
    <source>
        <dbReference type="SAM" id="MobiDB-lite"/>
    </source>
</evidence>
<keyword evidence="15" id="KW-1185">Reference proteome</keyword>
<keyword evidence="4" id="KW-0732">Signal</keyword>
<feature type="domain" description="Protein kinase" evidence="13">
    <location>
        <begin position="156"/>
        <end position="467"/>
    </location>
</feature>
<dbReference type="GO" id="GO:0004672">
    <property type="term" value="F:protein kinase activity"/>
    <property type="evidence" value="ECO:0007669"/>
    <property type="project" value="InterPro"/>
</dbReference>
<dbReference type="PROSITE" id="PS50011">
    <property type="entry name" value="PROTEIN_KINASE_DOM"/>
    <property type="match status" value="1"/>
</dbReference>
<evidence type="ECO:0000256" key="12">
    <source>
        <dbReference type="SAM" id="Phobius"/>
    </source>
</evidence>
<organism evidence="14 15">
    <name type="scientific">Adiantum capillus-veneris</name>
    <name type="common">Maidenhair fern</name>
    <dbReference type="NCBI Taxonomy" id="13818"/>
    <lineage>
        <taxon>Eukaryota</taxon>
        <taxon>Viridiplantae</taxon>
        <taxon>Streptophyta</taxon>
        <taxon>Embryophyta</taxon>
        <taxon>Tracheophyta</taxon>
        <taxon>Polypodiopsida</taxon>
        <taxon>Polypodiidae</taxon>
        <taxon>Polypodiales</taxon>
        <taxon>Pteridineae</taxon>
        <taxon>Pteridaceae</taxon>
        <taxon>Vittarioideae</taxon>
        <taxon>Adiantum</taxon>
    </lineage>
</organism>
<evidence type="ECO:0000256" key="3">
    <source>
        <dbReference type="ARBA" id="ARBA00022692"/>
    </source>
</evidence>
<evidence type="ECO:0000313" key="14">
    <source>
        <dbReference type="EMBL" id="KAI5062425.1"/>
    </source>
</evidence>
<dbReference type="InterPro" id="IPR008271">
    <property type="entry name" value="Ser/Thr_kinase_AS"/>
</dbReference>
<feature type="region of interest" description="Disordered" evidence="11">
    <location>
        <begin position="489"/>
        <end position="527"/>
    </location>
</feature>
<keyword evidence="10" id="KW-0325">Glycoprotein</keyword>
<evidence type="ECO:0000256" key="2">
    <source>
        <dbReference type="ARBA" id="ARBA00022475"/>
    </source>
</evidence>
<dbReference type="Proteomes" id="UP000886520">
    <property type="component" value="Chromosome 22"/>
</dbReference>
<dbReference type="Gene3D" id="1.10.510.10">
    <property type="entry name" value="Transferase(Phosphotransferase) domain 1"/>
    <property type="match status" value="1"/>
</dbReference>
<dbReference type="EMBL" id="JABFUD020000022">
    <property type="protein sequence ID" value="KAI5062425.1"/>
    <property type="molecule type" value="Genomic_DNA"/>
</dbReference>
<evidence type="ECO:0000256" key="8">
    <source>
        <dbReference type="ARBA" id="ARBA00023136"/>
    </source>
</evidence>
<dbReference type="GO" id="GO:0005524">
    <property type="term" value="F:ATP binding"/>
    <property type="evidence" value="ECO:0007669"/>
    <property type="project" value="UniProtKB-KW"/>
</dbReference>
<dbReference type="PROSITE" id="PS00108">
    <property type="entry name" value="PROTEIN_KINASE_ST"/>
    <property type="match status" value="1"/>
</dbReference>
<proteinExistence type="predicted"/>
<keyword evidence="5" id="KW-0547">Nucleotide-binding</keyword>
<dbReference type="Gene3D" id="3.30.200.20">
    <property type="entry name" value="Phosphorylase Kinase, domain 1"/>
    <property type="match status" value="1"/>
</dbReference>
<evidence type="ECO:0000256" key="1">
    <source>
        <dbReference type="ARBA" id="ARBA00004251"/>
    </source>
</evidence>
<dbReference type="InterPro" id="IPR000719">
    <property type="entry name" value="Prot_kinase_dom"/>
</dbReference>
<reference evidence="14" key="1">
    <citation type="submission" date="2021-01" db="EMBL/GenBank/DDBJ databases">
        <title>Adiantum capillus-veneris genome.</title>
        <authorList>
            <person name="Fang Y."/>
            <person name="Liao Q."/>
        </authorList>
    </citation>
    <scope>NUCLEOTIDE SEQUENCE</scope>
    <source>
        <strain evidence="14">H3</strain>
        <tissue evidence="14">Leaf</tissue>
    </source>
</reference>
<keyword evidence="8 12" id="KW-0472">Membrane</keyword>
<dbReference type="Pfam" id="PF00069">
    <property type="entry name" value="Pkinase"/>
    <property type="match status" value="1"/>
</dbReference>
<name>A0A9D4Z614_ADICA</name>
<evidence type="ECO:0000313" key="15">
    <source>
        <dbReference type="Proteomes" id="UP000886520"/>
    </source>
</evidence>
<keyword evidence="7 12" id="KW-1133">Transmembrane helix</keyword>
<feature type="transmembrane region" description="Helical" evidence="12">
    <location>
        <begin position="66"/>
        <end position="92"/>
    </location>
</feature>
<dbReference type="FunFam" id="1.10.510.10:FF:000240">
    <property type="entry name" value="Lectin-domain containing receptor kinase A4.3"/>
    <property type="match status" value="1"/>
</dbReference>
<dbReference type="OrthoDB" id="1935106at2759"/>
<dbReference type="InterPro" id="IPR011009">
    <property type="entry name" value="Kinase-like_dom_sf"/>
</dbReference>
<dbReference type="PANTHER" id="PTHR27007">
    <property type="match status" value="1"/>
</dbReference>
<comment type="caution">
    <text evidence="14">The sequence shown here is derived from an EMBL/GenBank/DDBJ whole genome shotgun (WGS) entry which is preliminary data.</text>
</comment>
<dbReference type="SMART" id="SM00220">
    <property type="entry name" value="S_TKc"/>
    <property type="match status" value="1"/>
</dbReference>
<accession>A0A9D4Z614</accession>
<sequence>MEQSAAVPSINLPINPISKLAMIASIRPFDHAADASGLDAFISSISAAPSPGPSAIRPSARSTQGIAVTALIMTLILISLVIVGALLSWRLWRRRKSRRRIISRSVIRSWLAPMGPSKRGSQRRLAHPDDEMELSSHHLGLRKFSYKELKLATQNFHNSQLLGSGGYGCVFKGTLQIDELDGSSTFGCICSCKSDERVENNASSRHQIVAVKRISIEMKEAFRGFKAELTIISDLRHRNLVRLQGWGEGKGWLFLVYDYMPNGSLDSLLYDDRKCEALNWARRFNICLGLGSALLYLHEEVDQVVLHRDIKSSNVLLDENFNAKLGDFGLSRLLQPLMSGHDSILVAGTQGYMALEIFRTGRTTKQSDVFAFGAVLAELATGRKPLDKRVQQHYEEAVRHVDWMWDLHSQGKLMEAADERLEGNFDPIQMGMVMIIALACSHPEPKLRPCIRNALDAMLGTSPLPSIPPCKPPLSTEFSPTFNISQGFTSTTSFAGKDDTHRQDLSNDNKPGQAPRTSGAMVAAQSADHAPNTSLPALVSASSASSYQTARFSSIAFVRNQVSGPSNLYVRLRGLLLRSFS</sequence>
<evidence type="ECO:0000259" key="13">
    <source>
        <dbReference type="PROSITE" id="PS50011"/>
    </source>
</evidence>
<evidence type="ECO:0000256" key="10">
    <source>
        <dbReference type="ARBA" id="ARBA00023180"/>
    </source>
</evidence>
<feature type="compositionally biased region" description="Basic and acidic residues" evidence="11">
    <location>
        <begin position="496"/>
        <end position="507"/>
    </location>
</feature>
<gene>
    <name evidence="14" type="ORF">GOP47_0022964</name>
</gene>
<keyword evidence="3 12" id="KW-0812">Transmembrane</keyword>
<dbReference type="GO" id="GO:0005886">
    <property type="term" value="C:plasma membrane"/>
    <property type="evidence" value="ECO:0007669"/>
    <property type="project" value="UniProtKB-SubCell"/>
</dbReference>
<keyword evidence="9" id="KW-0675">Receptor</keyword>
<comment type="subcellular location">
    <subcellularLocation>
        <location evidence="1">Cell membrane</location>
        <topology evidence="1">Single-pass type I membrane protein</topology>
    </subcellularLocation>
</comment>
<dbReference type="GO" id="GO:0002229">
    <property type="term" value="P:defense response to oomycetes"/>
    <property type="evidence" value="ECO:0007669"/>
    <property type="project" value="UniProtKB-ARBA"/>
</dbReference>
<evidence type="ECO:0000256" key="5">
    <source>
        <dbReference type="ARBA" id="ARBA00022741"/>
    </source>
</evidence>